<reference evidence="16 17" key="1">
    <citation type="submission" date="2017-04" db="EMBL/GenBank/DDBJ databases">
        <title>Genome sequencing of [Candida] sorbophila.</title>
        <authorList>
            <person name="Ahn J.O."/>
        </authorList>
    </citation>
    <scope>NUCLEOTIDE SEQUENCE [LARGE SCALE GENOMIC DNA]</scope>
    <source>
        <strain evidence="16 17">DS02</strain>
    </source>
</reference>
<dbReference type="PROSITE" id="PS51435">
    <property type="entry name" value="AP_NUCLEASE_F1_4"/>
    <property type="match status" value="1"/>
</dbReference>
<evidence type="ECO:0000259" key="15">
    <source>
        <dbReference type="PROSITE" id="PS51999"/>
    </source>
</evidence>
<dbReference type="GO" id="GO:0008270">
    <property type="term" value="F:zinc ion binding"/>
    <property type="evidence" value="ECO:0007669"/>
    <property type="project" value="UniProtKB-KW"/>
</dbReference>
<keyword evidence="10" id="KW-0464">Manganese</keyword>
<dbReference type="InterPro" id="IPR004808">
    <property type="entry name" value="AP_endonuc_1"/>
</dbReference>
<proteinExistence type="inferred from homology"/>
<dbReference type="GO" id="GO:0008311">
    <property type="term" value="F:double-stranded DNA 3'-5' DNA exonuclease activity"/>
    <property type="evidence" value="ECO:0007669"/>
    <property type="project" value="TreeGrafter"/>
</dbReference>
<protein>
    <recommendedName>
        <fullName evidence="13">DNA-(apurinic or apyrimidinic site) endonuclease</fullName>
        <ecNumber evidence="13">3.1.-.-</ecNumber>
    </recommendedName>
</protein>
<dbReference type="Gene3D" id="3.60.10.10">
    <property type="entry name" value="Endonuclease/exonuclease/phosphatase"/>
    <property type="match status" value="1"/>
</dbReference>
<dbReference type="RefSeq" id="XP_024665690.1">
    <property type="nucleotide sequence ID" value="XM_024809922.1"/>
</dbReference>
<dbReference type="GO" id="GO:0006284">
    <property type="term" value="P:base-excision repair"/>
    <property type="evidence" value="ECO:0007669"/>
    <property type="project" value="TreeGrafter"/>
</dbReference>
<dbReference type="SUPFAM" id="SSF56219">
    <property type="entry name" value="DNase I-like"/>
    <property type="match status" value="1"/>
</dbReference>
<evidence type="ECO:0000256" key="5">
    <source>
        <dbReference type="ARBA" id="ARBA00022801"/>
    </source>
</evidence>
<evidence type="ECO:0000313" key="16">
    <source>
        <dbReference type="EMBL" id="PRT55745.1"/>
    </source>
</evidence>
<dbReference type="PROSITE" id="PS00728">
    <property type="entry name" value="AP_NUCLEASE_F1_3"/>
    <property type="match status" value="1"/>
</dbReference>
<comment type="cofactor">
    <cofactor evidence="1">
        <name>Mn(2+)</name>
        <dbReference type="ChEBI" id="CHEBI:29035"/>
    </cofactor>
</comment>
<evidence type="ECO:0000256" key="10">
    <source>
        <dbReference type="PIRSR" id="PIRSR604808-2"/>
    </source>
</evidence>
<keyword evidence="8" id="KW-0539">Nucleus</keyword>
<evidence type="ECO:0000256" key="11">
    <source>
        <dbReference type="PIRSR" id="PIRSR604808-3"/>
    </source>
</evidence>
<evidence type="ECO:0000256" key="3">
    <source>
        <dbReference type="ARBA" id="ARBA00022723"/>
    </source>
</evidence>
<feature type="binding site" evidence="10">
    <location>
        <position position="47"/>
    </location>
    <ligand>
        <name>Mg(2+)</name>
        <dbReference type="ChEBI" id="CHEBI:18420"/>
        <label>1</label>
    </ligand>
</feature>
<evidence type="ECO:0000256" key="14">
    <source>
        <dbReference type="SAM" id="MobiDB-lite"/>
    </source>
</evidence>
<dbReference type="InterPro" id="IPR010666">
    <property type="entry name" value="Znf_GRF"/>
</dbReference>
<feature type="active site" evidence="9">
    <location>
        <position position="150"/>
    </location>
</feature>
<feature type="site" description="Transition state stabilizer" evidence="11">
    <location>
        <position position="191"/>
    </location>
</feature>
<dbReference type="GO" id="GO:0016829">
    <property type="term" value="F:lyase activity"/>
    <property type="evidence" value="ECO:0007669"/>
    <property type="project" value="UniProtKB-KW"/>
</dbReference>
<dbReference type="GO" id="GO:0003906">
    <property type="term" value="F:DNA-(apurinic or apyrimidinic site) endonuclease activity"/>
    <property type="evidence" value="ECO:0007669"/>
    <property type="project" value="TreeGrafter"/>
</dbReference>
<dbReference type="STRING" id="45607.A0A2T0FL90"/>
<feature type="active site" description="Proton donor/acceptor" evidence="9">
    <location>
        <position position="189"/>
    </location>
</feature>
<feature type="site" description="Important for catalytic activity" evidence="11">
    <location>
        <position position="269"/>
    </location>
</feature>
<gene>
    <name evidence="16" type="ORF">B9G98_03365</name>
</gene>
<comment type="caution">
    <text evidence="16">The sequence shown here is derived from an EMBL/GenBank/DDBJ whole genome shotgun (WGS) entry which is preliminary data.</text>
</comment>
<dbReference type="Pfam" id="PF03372">
    <property type="entry name" value="Exo_endo_phos"/>
    <property type="match status" value="1"/>
</dbReference>
<keyword evidence="6" id="KW-0862">Zinc</keyword>
<feature type="binding site" evidence="10">
    <location>
        <position position="292"/>
    </location>
    <ligand>
        <name>Mg(2+)</name>
        <dbReference type="ChEBI" id="CHEBI:18420"/>
        <label>1</label>
    </ligand>
</feature>
<dbReference type="PANTHER" id="PTHR22748">
    <property type="entry name" value="AP ENDONUCLEASE"/>
    <property type="match status" value="1"/>
</dbReference>
<evidence type="ECO:0000313" key="17">
    <source>
        <dbReference type="Proteomes" id="UP000238350"/>
    </source>
</evidence>
<keyword evidence="17" id="KW-1185">Reference proteome</keyword>
<keyword evidence="3 10" id="KW-0479">Metal-binding</keyword>
<feature type="region of interest" description="Disordered" evidence="14">
    <location>
        <begin position="332"/>
        <end position="356"/>
    </location>
</feature>
<feature type="active site" description="Proton acceptor" evidence="9">
    <location>
        <position position="293"/>
    </location>
</feature>
<keyword evidence="13" id="KW-0234">DNA repair</keyword>
<dbReference type="NCBIfam" id="TIGR00633">
    <property type="entry name" value="xth"/>
    <property type="match status" value="1"/>
</dbReference>
<evidence type="ECO:0000256" key="7">
    <source>
        <dbReference type="ARBA" id="ARBA00022842"/>
    </source>
</evidence>
<dbReference type="AlphaFoldDB" id="A0A2T0FL90"/>
<feature type="binding site" evidence="10">
    <location>
        <position position="293"/>
    </location>
    <ligand>
        <name>Mg(2+)</name>
        <dbReference type="ChEBI" id="CHEBI:18420"/>
        <label>1</label>
    </ligand>
</feature>
<comment type="cofactor">
    <cofactor evidence="10 13">
        <name>Mg(2+)</name>
        <dbReference type="ChEBI" id="CHEBI:18420"/>
    </cofactor>
    <cofactor evidence="10 13">
        <name>Mn(2+)</name>
        <dbReference type="ChEBI" id="CHEBI:29035"/>
    </cofactor>
    <text evidence="10 13">Probably binds two magnesium or manganese ions per subunit.</text>
</comment>
<evidence type="ECO:0000256" key="1">
    <source>
        <dbReference type="ARBA" id="ARBA00001936"/>
    </source>
</evidence>
<evidence type="ECO:0000256" key="2">
    <source>
        <dbReference type="ARBA" id="ARBA00007092"/>
    </source>
</evidence>
<keyword evidence="13" id="KW-0227">DNA damage</keyword>
<feature type="binding site" evidence="10">
    <location>
        <position position="191"/>
    </location>
    <ligand>
        <name>Mg(2+)</name>
        <dbReference type="ChEBI" id="CHEBI:18420"/>
        <label>1</label>
    </ligand>
</feature>
<evidence type="ECO:0000256" key="6">
    <source>
        <dbReference type="ARBA" id="ARBA00022833"/>
    </source>
</evidence>
<evidence type="ECO:0000256" key="9">
    <source>
        <dbReference type="PIRSR" id="PIRSR604808-1"/>
    </source>
</evidence>
<feature type="site" description="Interaction with DNA substrate" evidence="11">
    <location>
        <position position="293"/>
    </location>
</feature>
<dbReference type="GO" id="GO:0003677">
    <property type="term" value="F:DNA binding"/>
    <property type="evidence" value="ECO:0007669"/>
    <property type="project" value="InterPro"/>
</dbReference>
<dbReference type="Proteomes" id="UP000238350">
    <property type="component" value="Unassembled WGS sequence"/>
</dbReference>
<sequence length="460" mass="52103">MDVCRRRFLTFNVCGINNLKKVEPWKSLGDLRSMFDFLEADVICFQETKLQSKDLSKDHAIVLGFHSYFSFSRERKGYSGVVIYVRDNISVVQAEEGLTGWLGCGLGTYKDLVPSIGGYPTVTRAKGVEIDSEGRVVVLDLVDLVIIGAYCPANASGNRTEYRDEFFELLDQRIRNLMSMGRNILLFGDINVTRDLIDSAELIVKSKGPHATEVMEPWTNSLPRKIINELIDSGLVDTTRERYKDQRGIYTHWNQMLNSRPSNFGNRLDYILVSSSIECVDADIIPELLGSDHCPVYADLVLSNRKVWEIPALADKTLRRFKTADLNAHFKSLSDTPPARTPETAPLVQEPAKSPKKRVAQHTITALFGHPPPKAKRDDRNAKVVVREASIEKVQPASQDQWKSIFTRKVPKCLHNQDCKLLVSKKPGRNKGRAFWVCQRPYGEPDNPEARCNFFKWANN</sequence>
<organism evidence="16 17">
    <name type="scientific">Wickerhamiella sorbophila</name>
    <dbReference type="NCBI Taxonomy" id="45607"/>
    <lineage>
        <taxon>Eukaryota</taxon>
        <taxon>Fungi</taxon>
        <taxon>Dikarya</taxon>
        <taxon>Ascomycota</taxon>
        <taxon>Saccharomycotina</taxon>
        <taxon>Dipodascomycetes</taxon>
        <taxon>Dipodascales</taxon>
        <taxon>Trichomonascaceae</taxon>
        <taxon>Wickerhamiella</taxon>
    </lineage>
</organism>
<dbReference type="InterPro" id="IPR036691">
    <property type="entry name" value="Endo/exonu/phosph_ase_sf"/>
</dbReference>
<evidence type="ECO:0000256" key="12">
    <source>
        <dbReference type="PROSITE-ProRule" id="PRU01343"/>
    </source>
</evidence>
<evidence type="ECO:0000256" key="13">
    <source>
        <dbReference type="RuleBase" id="RU362131"/>
    </source>
</evidence>
<feature type="domain" description="GRF-type" evidence="15">
    <location>
        <begin position="413"/>
        <end position="460"/>
    </location>
</feature>
<comment type="similarity">
    <text evidence="2 13">Belongs to the DNA repair enzymes AP/ExoA family.</text>
</comment>
<name>A0A2T0FL90_9ASCO</name>
<feature type="binding site" evidence="10">
    <location>
        <position position="189"/>
    </location>
    <ligand>
        <name>Mg(2+)</name>
        <dbReference type="ChEBI" id="CHEBI:18420"/>
        <label>1</label>
    </ligand>
</feature>
<dbReference type="GO" id="GO:0008081">
    <property type="term" value="F:phosphoric diester hydrolase activity"/>
    <property type="evidence" value="ECO:0007669"/>
    <property type="project" value="TreeGrafter"/>
</dbReference>
<dbReference type="GO" id="GO:0005634">
    <property type="term" value="C:nucleus"/>
    <property type="evidence" value="ECO:0007669"/>
    <property type="project" value="TreeGrafter"/>
</dbReference>
<keyword evidence="4 12" id="KW-0863">Zinc-finger</keyword>
<feature type="binding site" evidence="10">
    <location>
        <position position="12"/>
    </location>
    <ligand>
        <name>Mg(2+)</name>
        <dbReference type="ChEBI" id="CHEBI:18420"/>
        <label>1</label>
    </ligand>
</feature>
<dbReference type="Pfam" id="PF06839">
    <property type="entry name" value="Zn_ribbon_GRF"/>
    <property type="match status" value="1"/>
</dbReference>
<dbReference type="OrthoDB" id="391817at2759"/>
<keyword evidence="7 10" id="KW-0460">Magnesium</keyword>
<keyword evidence="5" id="KW-0378">Hydrolase</keyword>
<dbReference type="GeneID" id="36517113"/>
<keyword evidence="16" id="KW-0456">Lyase</keyword>
<dbReference type="PROSITE" id="PS51999">
    <property type="entry name" value="ZF_GRF"/>
    <property type="match status" value="1"/>
</dbReference>
<dbReference type="InterPro" id="IPR020848">
    <property type="entry name" value="AP_endonuclease_F1_CS"/>
</dbReference>
<dbReference type="PANTHER" id="PTHR22748:SF4">
    <property type="entry name" value="DNA-(APURINIC OR APYRIMIDINIC SITE) ENDONUCLEASE 2"/>
    <property type="match status" value="1"/>
</dbReference>
<accession>A0A2T0FL90</accession>
<dbReference type="InterPro" id="IPR005135">
    <property type="entry name" value="Endo/exonuclease/phosphatase"/>
</dbReference>
<dbReference type="EC" id="3.1.-.-" evidence="13"/>
<evidence type="ECO:0000256" key="4">
    <source>
        <dbReference type="ARBA" id="ARBA00022771"/>
    </source>
</evidence>
<dbReference type="EMBL" id="NDIQ01000022">
    <property type="protein sequence ID" value="PRT55745.1"/>
    <property type="molecule type" value="Genomic_DNA"/>
</dbReference>
<evidence type="ECO:0000256" key="8">
    <source>
        <dbReference type="ARBA" id="ARBA00023242"/>
    </source>
</evidence>